<dbReference type="EMBL" id="CP094326">
    <property type="protein sequence ID" value="UNY97395.1"/>
    <property type="molecule type" value="Genomic_DNA"/>
</dbReference>
<dbReference type="InterPro" id="IPR030662">
    <property type="entry name" value="DPH6/MJ0570"/>
</dbReference>
<dbReference type="EC" id="6.3.1.14" evidence="2"/>
<sequence>MSKKSKAIFNWSSGKDSAMALYKILQQDQYDVSCLLTSVNKTYNRVSMHGVHEALLELQAQNIGLPLKKILLPEMPSMAVYETIMAETMASLKEEGNEVSVFGDIFLKDLRAYREEKLKASGFKAFFPLWDIPTDTLINEFLSLGFRAIVVCVNEKYLDKSFAGRVIDKGFIADLPDNVDPCGENGEFHTFVFDGPIFKTPVSFTKGEIVYKKYKPAKDDNDNCSQKDQETKPFEHGFWFCDLLPEEDKKGS</sequence>
<reference evidence="2 3" key="1">
    <citation type="journal article" date="2018" name="Int. J. Syst. Evol. Microbiol.">
        <title>Zhouia spongiae sp. nov., isolated from a marine sponge.</title>
        <authorList>
            <person name="Zhuang L."/>
            <person name="Lin B."/>
            <person name="Qin F."/>
            <person name="Luo L."/>
        </authorList>
    </citation>
    <scope>NUCLEOTIDE SEQUENCE [LARGE SCALE GENOMIC DNA]</scope>
    <source>
        <strain evidence="2 3">HN-Y44</strain>
    </source>
</reference>
<dbReference type="InterPro" id="IPR002761">
    <property type="entry name" value="Diphthami_syn_dom"/>
</dbReference>
<dbReference type="Proteomes" id="UP000829476">
    <property type="component" value="Chromosome"/>
</dbReference>
<dbReference type="Gene3D" id="3.40.50.620">
    <property type="entry name" value="HUPs"/>
    <property type="match status" value="1"/>
</dbReference>
<dbReference type="PIRSF" id="PIRSF039123">
    <property type="entry name" value="Diphthamide_synthase"/>
    <property type="match status" value="1"/>
</dbReference>
<protein>
    <submittedName>
        <fullName evidence="2">Diphthine--ammonia ligase</fullName>
        <ecNumber evidence="2">6.3.1.14</ecNumber>
    </submittedName>
</protein>
<dbReference type="NCBIfam" id="TIGR00290">
    <property type="entry name" value="MJ0570_dom"/>
    <property type="match status" value="1"/>
</dbReference>
<dbReference type="Gene3D" id="3.90.1490.10">
    <property type="entry name" value="putative n-type atp pyrophosphatase, domain 2"/>
    <property type="match status" value="1"/>
</dbReference>
<keyword evidence="2" id="KW-0436">Ligase</keyword>
<evidence type="ECO:0000259" key="1">
    <source>
        <dbReference type="Pfam" id="PF01902"/>
    </source>
</evidence>
<evidence type="ECO:0000313" key="2">
    <source>
        <dbReference type="EMBL" id="UNY97395.1"/>
    </source>
</evidence>
<name>A0ABY3YHQ9_9FLAO</name>
<organism evidence="2 3">
    <name type="scientific">Zhouia spongiae</name>
    <dbReference type="NCBI Taxonomy" id="2202721"/>
    <lineage>
        <taxon>Bacteria</taxon>
        <taxon>Pseudomonadati</taxon>
        <taxon>Bacteroidota</taxon>
        <taxon>Flavobacteriia</taxon>
        <taxon>Flavobacteriales</taxon>
        <taxon>Flavobacteriaceae</taxon>
        <taxon>Zhouia</taxon>
    </lineage>
</organism>
<proteinExistence type="predicted"/>
<dbReference type="GO" id="GO:0017178">
    <property type="term" value="F:diphthine-ammonia ligase activity"/>
    <property type="evidence" value="ECO:0007669"/>
    <property type="project" value="UniProtKB-EC"/>
</dbReference>
<dbReference type="RefSeq" id="WP_242935808.1">
    <property type="nucleotide sequence ID" value="NZ_CP094326.1"/>
</dbReference>
<feature type="domain" description="Diphthamide synthase" evidence="1">
    <location>
        <begin position="6"/>
        <end position="207"/>
    </location>
</feature>
<gene>
    <name evidence="2" type="ORF">MQE36_09835</name>
</gene>
<keyword evidence="3" id="KW-1185">Reference proteome</keyword>
<evidence type="ECO:0000313" key="3">
    <source>
        <dbReference type="Proteomes" id="UP000829476"/>
    </source>
</evidence>
<accession>A0ABY3YHQ9</accession>
<dbReference type="InterPro" id="IPR014729">
    <property type="entry name" value="Rossmann-like_a/b/a_fold"/>
</dbReference>
<dbReference type="SUPFAM" id="SSF52402">
    <property type="entry name" value="Adenine nucleotide alpha hydrolases-like"/>
    <property type="match status" value="1"/>
</dbReference>
<dbReference type="CDD" id="cd01994">
    <property type="entry name" value="AANH_PF0828-like"/>
    <property type="match status" value="1"/>
</dbReference>
<dbReference type="Pfam" id="PF01902">
    <property type="entry name" value="Diphthami_syn_2"/>
    <property type="match status" value="1"/>
</dbReference>